<dbReference type="Gene3D" id="3.30.519.10">
    <property type="entry name" value="Guanine Nucleotide Dissociation Inhibitor, domain 2"/>
    <property type="match status" value="1"/>
</dbReference>
<dbReference type="GO" id="GO:0005968">
    <property type="term" value="C:Rab-protein geranylgeranyltransferase complex"/>
    <property type="evidence" value="ECO:0007669"/>
    <property type="project" value="TreeGrafter"/>
</dbReference>
<dbReference type="EMBL" id="MBFS01001589">
    <property type="protein sequence ID" value="PVV00845.1"/>
    <property type="molecule type" value="Genomic_DNA"/>
</dbReference>
<dbReference type="GO" id="GO:0007264">
    <property type="term" value="P:small GTPase-mediated signal transduction"/>
    <property type="evidence" value="ECO:0007669"/>
    <property type="project" value="InterPro"/>
</dbReference>
<comment type="caution">
    <text evidence="3">The sequence shown here is derived from an EMBL/GenBank/DDBJ whole genome shotgun (WGS) entry which is preliminary data.</text>
</comment>
<dbReference type="Gene3D" id="3.50.50.60">
    <property type="entry name" value="FAD/NAD(P)-binding domain"/>
    <property type="match status" value="1"/>
</dbReference>
<evidence type="ECO:0000256" key="2">
    <source>
        <dbReference type="SAM" id="MobiDB-lite"/>
    </source>
</evidence>
<organism evidence="3 4">
    <name type="scientific">Smittium megazygosporum</name>
    <dbReference type="NCBI Taxonomy" id="133381"/>
    <lineage>
        <taxon>Eukaryota</taxon>
        <taxon>Fungi</taxon>
        <taxon>Fungi incertae sedis</taxon>
        <taxon>Zoopagomycota</taxon>
        <taxon>Kickxellomycotina</taxon>
        <taxon>Harpellomycetes</taxon>
        <taxon>Harpellales</taxon>
        <taxon>Legeriomycetaceae</taxon>
        <taxon>Smittium</taxon>
    </lineage>
</organism>
<dbReference type="SUPFAM" id="SSF51905">
    <property type="entry name" value="FAD/NAD(P)-binding domain"/>
    <property type="match status" value="1"/>
</dbReference>
<comment type="similarity">
    <text evidence="1">Belongs to the Rab GDI family.</text>
</comment>
<dbReference type="InterPro" id="IPR018203">
    <property type="entry name" value="GDP_dissociation_inhibitor"/>
</dbReference>
<feature type="region of interest" description="Disordered" evidence="2">
    <location>
        <begin position="506"/>
        <end position="542"/>
    </location>
</feature>
<keyword evidence="4" id="KW-1185">Reference proteome</keyword>
<sequence length="617" mass="68545">MLFTIFESCLPILELNKVIRNVNKRKGRCCCTWHWTDRGPGFKVLSKYLSKANQKVFQLSSRHNYGDESATFSLEEFLNELIDNPLEYSNVKIEVPKHISHNGSSMVKEKIPLTPSNSGPSVGDQTKAEHSNEAREKYQKIIPYLFISSNTNDQESSSAEEKLISQEVYAQLNDLLSQSRKYYLESRPIIMLSRGPLINLLASSGMGQFMEFKGILKNCIVLDGLVSKVPDSKQSIFSDNLLDFHARFKLGKFVKFVETYSSLSETQHKELSEECSSFVDLLEKKFHLDAKLVFSILYSICGSLYKTQFSVSEGIQRFSLYASSLGRFGDMAYLYPLYGGGSELSQVFCRSSAVNGSIFMMDAKINEIQKNVDGENFCLKIEGLGDLITKNIVSSGLYDDLIPELHVDRKLEMARAVFILKGEGFGTSAISLSVAPKVNCSENIRSDLNTKNMELPVYILQLPSSAKCCPQGKIALLYFWTKHTDDAHIRIQLAYDELSKSKFLTSDKDDSSSSGSDSSSDFISSLSKQSDTDGKTGHKYNSTIQENENSNVALIKIFYSACSKYPNLKNCTENGAPGVTSGLFGTNPLGVDSGADEIVESAKSIAKLLGVDESELD</sequence>
<accession>A0A2T9Z8H6</accession>
<dbReference type="AlphaFoldDB" id="A0A2T9Z8H6"/>
<evidence type="ECO:0000313" key="4">
    <source>
        <dbReference type="Proteomes" id="UP000245609"/>
    </source>
</evidence>
<dbReference type="PRINTS" id="PR00891">
    <property type="entry name" value="RABGDIREP"/>
</dbReference>
<dbReference type="Proteomes" id="UP000245609">
    <property type="component" value="Unassembled WGS sequence"/>
</dbReference>
<name>A0A2T9Z8H6_9FUNG</name>
<dbReference type="STRING" id="133381.A0A2T9Z8H6"/>
<dbReference type="GO" id="GO:0005634">
    <property type="term" value="C:nucleus"/>
    <property type="evidence" value="ECO:0007669"/>
    <property type="project" value="TreeGrafter"/>
</dbReference>
<dbReference type="PANTHER" id="PTHR11787:SF4">
    <property type="entry name" value="CHM, RAB ESCORT PROTEIN 1"/>
    <property type="match status" value="1"/>
</dbReference>
<reference evidence="3 4" key="1">
    <citation type="journal article" date="2018" name="MBio">
        <title>Comparative Genomics Reveals the Core Gene Toolbox for the Fungus-Insect Symbiosis.</title>
        <authorList>
            <person name="Wang Y."/>
            <person name="Stata M."/>
            <person name="Wang W."/>
            <person name="Stajich J.E."/>
            <person name="White M.M."/>
            <person name="Moncalvo J.M."/>
        </authorList>
    </citation>
    <scope>NUCLEOTIDE SEQUENCE [LARGE SCALE GENOMIC DNA]</scope>
    <source>
        <strain evidence="3 4">SC-DP-2</strain>
    </source>
</reference>
<protein>
    <submittedName>
        <fullName evidence="3">Uncharacterized protein</fullName>
    </submittedName>
</protein>
<dbReference type="Pfam" id="PF00996">
    <property type="entry name" value="GDI"/>
    <property type="match status" value="1"/>
</dbReference>
<dbReference type="GO" id="GO:0005092">
    <property type="term" value="F:GDP-dissociation inhibitor activity"/>
    <property type="evidence" value="ECO:0007669"/>
    <property type="project" value="InterPro"/>
</dbReference>
<dbReference type="PANTHER" id="PTHR11787">
    <property type="entry name" value="RAB GDP-DISSOCIATION INHIBITOR"/>
    <property type="match status" value="1"/>
</dbReference>
<feature type="region of interest" description="Disordered" evidence="2">
    <location>
        <begin position="113"/>
        <end position="133"/>
    </location>
</feature>
<gene>
    <name evidence="3" type="ORF">BB560_004758</name>
</gene>
<dbReference type="OrthoDB" id="1923006at2759"/>
<evidence type="ECO:0000313" key="3">
    <source>
        <dbReference type="EMBL" id="PVV00845.1"/>
    </source>
</evidence>
<dbReference type="GO" id="GO:0005829">
    <property type="term" value="C:cytosol"/>
    <property type="evidence" value="ECO:0007669"/>
    <property type="project" value="TreeGrafter"/>
</dbReference>
<dbReference type="Gene3D" id="1.10.405.10">
    <property type="entry name" value="Guanine Nucleotide Dissociation Inhibitor, domain 1"/>
    <property type="match status" value="1"/>
</dbReference>
<feature type="compositionally biased region" description="Polar residues" evidence="2">
    <location>
        <begin position="114"/>
        <end position="124"/>
    </location>
</feature>
<dbReference type="InterPro" id="IPR036188">
    <property type="entry name" value="FAD/NAD-bd_sf"/>
</dbReference>
<feature type="compositionally biased region" description="Low complexity" evidence="2">
    <location>
        <begin position="512"/>
        <end position="529"/>
    </location>
</feature>
<evidence type="ECO:0000256" key="1">
    <source>
        <dbReference type="ARBA" id="ARBA00005593"/>
    </source>
</evidence>
<dbReference type="GO" id="GO:0016192">
    <property type="term" value="P:vesicle-mediated transport"/>
    <property type="evidence" value="ECO:0007669"/>
    <property type="project" value="TreeGrafter"/>
</dbReference>
<proteinExistence type="inferred from homology"/>